<sequence length="136" mass="16499">MQEVKTWIDFERKIQQAIEVVFNFFNLVKAISNRSNNINRKVESYSYKGEVSTLVLGGYESSLLNLLRILDCEFLVHEQDDVGKLRYIKVDKKEKWDFCNFYINEQYFFQTRNFEEFKFDKIVNHLQKNLDNFMRL</sequence>
<dbReference type="AlphaFoldDB" id="A0A645EJF3"/>
<organism evidence="1">
    <name type="scientific">bioreactor metagenome</name>
    <dbReference type="NCBI Taxonomy" id="1076179"/>
    <lineage>
        <taxon>unclassified sequences</taxon>
        <taxon>metagenomes</taxon>
        <taxon>ecological metagenomes</taxon>
    </lineage>
</organism>
<reference evidence="1" key="1">
    <citation type="submission" date="2019-08" db="EMBL/GenBank/DDBJ databases">
        <authorList>
            <person name="Kucharzyk K."/>
            <person name="Murdoch R.W."/>
            <person name="Higgins S."/>
            <person name="Loffler F."/>
        </authorList>
    </citation>
    <scope>NUCLEOTIDE SEQUENCE</scope>
</reference>
<protein>
    <submittedName>
        <fullName evidence="1">Uncharacterized protein</fullName>
    </submittedName>
</protein>
<dbReference type="EMBL" id="VSSQ01047287">
    <property type="protein sequence ID" value="MPN01269.1"/>
    <property type="molecule type" value="Genomic_DNA"/>
</dbReference>
<proteinExistence type="predicted"/>
<gene>
    <name evidence="1" type="ORF">SDC9_148475</name>
</gene>
<name>A0A645EJF3_9ZZZZ</name>
<comment type="caution">
    <text evidence="1">The sequence shown here is derived from an EMBL/GenBank/DDBJ whole genome shotgun (WGS) entry which is preliminary data.</text>
</comment>
<evidence type="ECO:0000313" key="1">
    <source>
        <dbReference type="EMBL" id="MPN01269.1"/>
    </source>
</evidence>
<accession>A0A645EJF3</accession>